<accession>A0AAW4LE00</accession>
<protein>
    <submittedName>
        <fullName evidence="1">Type IV toxin-antitoxin system AbiEi family antitoxin</fullName>
    </submittedName>
</protein>
<dbReference type="RefSeq" id="WP_214172902.1">
    <property type="nucleotide sequence ID" value="NZ_JAHCVJ010000009.1"/>
</dbReference>
<organism evidence="1 2">
    <name type="scientific">Geoanaerobacter pelophilus</name>
    <dbReference type="NCBI Taxonomy" id="60036"/>
    <lineage>
        <taxon>Bacteria</taxon>
        <taxon>Pseudomonadati</taxon>
        <taxon>Thermodesulfobacteriota</taxon>
        <taxon>Desulfuromonadia</taxon>
        <taxon>Geobacterales</taxon>
        <taxon>Geobacteraceae</taxon>
        <taxon>Geoanaerobacter</taxon>
    </lineage>
</organism>
<keyword evidence="2" id="KW-1185">Reference proteome</keyword>
<evidence type="ECO:0000313" key="2">
    <source>
        <dbReference type="Proteomes" id="UP000811899"/>
    </source>
</evidence>
<sequence length="406" mass="46569">MGKLEYARRDVHLNELSNSGGLENRPLEFEDGIYTLKNLDQLSIEAIELLLEIHPIYVVAKQRRRYYIVAGFRTFQAASLVYKSPHQEIPVRVLDRHTPKETLELLCYLNLSVTPILFRIGGSLADSYQLLTNSLQDKAWRKVKSIQDFANVLDVAPSTLCKPKKRLISQIPKQTPKDIAFSNAGKLKLIYSFLLFPDYVEHAYEALAEITGTTLEEVLIAIEELERDGYIENTNDKRQLLVNRTELLESWVSAYNKHLRPKLLLGRFKADNDWMLNAELKPSSAQWSGEAALCKLGKIISKYTSSSMTTAQSLALLAYTAKPTESVVIYATRHELKSMIQENRLKQDSHGNIEIFERFWHGEELETDGITVPWLLIYADLLQTKDIEKIKMASEYYHQFIENALK</sequence>
<dbReference type="InterPro" id="IPR019238">
    <property type="entry name" value="AbiEi_2"/>
</dbReference>
<dbReference type="Pfam" id="PF09952">
    <property type="entry name" value="AbiEi_2"/>
    <property type="match status" value="2"/>
</dbReference>
<evidence type="ECO:0000313" key="1">
    <source>
        <dbReference type="EMBL" id="MBT0666127.1"/>
    </source>
</evidence>
<dbReference type="Proteomes" id="UP000811899">
    <property type="component" value="Unassembled WGS sequence"/>
</dbReference>
<dbReference type="AlphaFoldDB" id="A0AAW4LE00"/>
<name>A0AAW4LE00_9BACT</name>
<proteinExistence type="predicted"/>
<dbReference type="EMBL" id="JAHCVJ010000009">
    <property type="protein sequence ID" value="MBT0666127.1"/>
    <property type="molecule type" value="Genomic_DNA"/>
</dbReference>
<gene>
    <name evidence="1" type="ORF">KI809_17590</name>
</gene>
<reference evidence="1 2" key="1">
    <citation type="submission" date="2021-05" db="EMBL/GenBank/DDBJ databases">
        <title>The draft genome of Geobacter pelophilus DSM 12255.</title>
        <authorList>
            <person name="Xu Z."/>
            <person name="Masuda Y."/>
            <person name="Itoh H."/>
            <person name="Senoo K."/>
        </authorList>
    </citation>
    <scope>NUCLEOTIDE SEQUENCE [LARGE SCALE GENOMIC DNA]</scope>
    <source>
        <strain evidence="1 2">DSM 12255</strain>
    </source>
</reference>
<comment type="caution">
    <text evidence="1">The sequence shown here is derived from an EMBL/GenBank/DDBJ whole genome shotgun (WGS) entry which is preliminary data.</text>
</comment>